<gene>
    <name evidence="1" type="ORF">KIN20_025888</name>
</gene>
<dbReference type="AlphaFoldDB" id="A0AAD5N9T3"/>
<protein>
    <submittedName>
        <fullName evidence="1">Uncharacterized protein</fullName>
    </submittedName>
</protein>
<accession>A0AAD5N9T3</accession>
<reference evidence="1" key="1">
    <citation type="submission" date="2021-06" db="EMBL/GenBank/DDBJ databases">
        <title>Parelaphostrongylus tenuis whole genome reference sequence.</title>
        <authorList>
            <person name="Garwood T.J."/>
            <person name="Larsen P.A."/>
            <person name="Fountain-Jones N.M."/>
            <person name="Garbe J.R."/>
            <person name="Macchietto M.G."/>
            <person name="Kania S.A."/>
            <person name="Gerhold R.W."/>
            <person name="Richards J.E."/>
            <person name="Wolf T.M."/>
        </authorList>
    </citation>
    <scope>NUCLEOTIDE SEQUENCE</scope>
    <source>
        <strain evidence="1">MNPRO001-30</strain>
        <tissue evidence="1">Meninges</tissue>
    </source>
</reference>
<keyword evidence="2" id="KW-1185">Reference proteome</keyword>
<name>A0AAD5N9T3_PARTN</name>
<sequence>MKSAGALSSINLIQSSANVTFDQPETCPFCISHSKSFRHISGPYCNLKFSVDLSFTQPNSDNSNVTFSLSESPILLIPFHIIPPYEKSTLSSLIYSSFVVYQSKSKQH</sequence>
<dbReference type="Proteomes" id="UP001196413">
    <property type="component" value="Unassembled WGS sequence"/>
</dbReference>
<organism evidence="1 2">
    <name type="scientific">Parelaphostrongylus tenuis</name>
    <name type="common">Meningeal worm</name>
    <dbReference type="NCBI Taxonomy" id="148309"/>
    <lineage>
        <taxon>Eukaryota</taxon>
        <taxon>Metazoa</taxon>
        <taxon>Ecdysozoa</taxon>
        <taxon>Nematoda</taxon>
        <taxon>Chromadorea</taxon>
        <taxon>Rhabditida</taxon>
        <taxon>Rhabditina</taxon>
        <taxon>Rhabditomorpha</taxon>
        <taxon>Strongyloidea</taxon>
        <taxon>Metastrongylidae</taxon>
        <taxon>Parelaphostrongylus</taxon>
    </lineage>
</organism>
<evidence type="ECO:0000313" key="1">
    <source>
        <dbReference type="EMBL" id="KAJ1365527.1"/>
    </source>
</evidence>
<proteinExistence type="predicted"/>
<dbReference type="EMBL" id="JAHQIW010005292">
    <property type="protein sequence ID" value="KAJ1365527.1"/>
    <property type="molecule type" value="Genomic_DNA"/>
</dbReference>
<comment type="caution">
    <text evidence="1">The sequence shown here is derived from an EMBL/GenBank/DDBJ whole genome shotgun (WGS) entry which is preliminary data.</text>
</comment>
<evidence type="ECO:0000313" key="2">
    <source>
        <dbReference type="Proteomes" id="UP001196413"/>
    </source>
</evidence>